<accession>A0A146JYN0</accession>
<protein>
    <submittedName>
        <fullName evidence="1">Uncharacterized protein</fullName>
    </submittedName>
</protein>
<evidence type="ECO:0000313" key="1">
    <source>
        <dbReference type="EMBL" id="JAP89288.1"/>
    </source>
</evidence>
<gene>
    <name evidence="1" type="ORF">TPC1_31217</name>
</gene>
<reference evidence="1" key="1">
    <citation type="submission" date="2015-07" db="EMBL/GenBank/DDBJ databases">
        <title>Adaptation to a free-living lifestyle via gene acquisitions in the diplomonad Trepomonas sp. PC1.</title>
        <authorList>
            <person name="Xu F."/>
            <person name="Jerlstrom-Hultqvist J."/>
            <person name="Kolisko M."/>
            <person name="Simpson A.G.B."/>
            <person name="Roger A.J."/>
            <person name="Svard S.G."/>
            <person name="Andersson J.O."/>
        </authorList>
    </citation>
    <scope>NUCLEOTIDE SEQUENCE</scope>
    <source>
        <strain evidence="1">PC1</strain>
    </source>
</reference>
<organism evidence="1">
    <name type="scientific">Trepomonas sp. PC1</name>
    <dbReference type="NCBI Taxonomy" id="1076344"/>
    <lineage>
        <taxon>Eukaryota</taxon>
        <taxon>Metamonada</taxon>
        <taxon>Diplomonadida</taxon>
        <taxon>Hexamitidae</taxon>
        <taxon>Hexamitinae</taxon>
        <taxon>Trepomonas</taxon>
    </lineage>
</organism>
<proteinExistence type="predicted"/>
<dbReference type="EMBL" id="GDID01007318">
    <property type="protein sequence ID" value="JAP89288.1"/>
    <property type="molecule type" value="Transcribed_RNA"/>
</dbReference>
<name>A0A146JYN0_9EUKA</name>
<sequence length="387" mass="43901">SRIVARFMRITWRCLYMFGQVVLSYVKINILFVDSVTGMGLNQANVSVKIFNSTLPQNQTTSFGQINFMSYSYHPNQNISIQVFESAEYKAAYVSYPNMMNQFMTVKVEPKFQKYSIRVNLLDNQLGTPLEDQWIQVQNRSVTKYMFASINGQFMLPEEVKQLYLGKTLTVQILNSVQFSSAIKYNLTIDSFTTLINLDIQRRSILTVTIGVFTKNQSVPYANFTVLKNGVPLITLMSNQNGKAQFTPQRNMYLKVNDTITMQFQNNPLYLDKMVDFVLPDQPSVIGVRLGVKNPMIYTIEFTINATGPVSCPANEANIAFNLIGQTTVLGKTTNCQKQFIFDSEDYSIKVGDRFQYQVTSLGYSNLFGNGTIVNTTTKVNATLIKR</sequence>
<feature type="non-terminal residue" evidence="1">
    <location>
        <position position="1"/>
    </location>
</feature>
<dbReference type="AlphaFoldDB" id="A0A146JYN0"/>